<reference evidence="4" key="1">
    <citation type="submission" date="2021-01" db="EMBL/GenBank/DDBJ databases">
        <authorList>
            <person name="Corre E."/>
            <person name="Pelletier E."/>
            <person name="Niang G."/>
            <person name="Scheremetjew M."/>
            <person name="Finn R."/>
            <person name="Kale V."/>
            <person name="Holt S."/>
            <person name="Cochrane G."/>
            <person name="Meng A."/>
            <person name="Brown T."/>
            <person name="Cohen L."/>
        </authorList>
    </citation>
    <scope>NUCLEOTIDE SEQUENCE</scope>
    <source>
        <strain evidence="4">CCMP 2712</strain>
    </source>
</reference>
<evidence type="ECO:0000259" key="3">
    <source>
        <dbReference type="PROSITE" id="PS50222"/>
    </source>
</evidence>
<keyword evidence="1" id="KW-0677">Repeat</keyword>
<dbReference type="EMBL" id="HBKN01028638">
    <property type="protein sequence ID" value="CAE2312460.1"/>
    <property type="molecule type" value="Transcribed_RNA"/>
</dbReference>
<dbReference type="GO" id="GO:0005509">
    <property type="term" value="F:calcium ion binding"/>
    <property type="evidence" value="ECO:0007669"/>
    <property type="project" value="InterPro"/>
</dbReference>
<dbReference type="PROSITE" id="PS00018">
    <property type="entry name" value="EF_HAND_1"/>
    <property type="match status" value="3"/>
</dbReference>
<dbReference type="PANTHER" id="PTHR23050">
    <property type="entry name" value="CALCIUM BINDING PROTEIN"/>
    <property type="match status" value="1"/>
</dbReference>
<name>A0A7S4L1T5_GUITH</name>
<dbReference type="AlphaFoldDB" id="A0A7S4L1T5"/>
<feature type="domain" description="EF-hand" evidence="3">
    <location>
        <begin position="1"/>
        <end position="29"/>
    </location>
</feature>
<sequence length="262" mass="28935">MAMIEVDENQDGKVSLEEFIPLFHMVLIEMVKNSIISLQSKPSQLSDFLVQCCREYDKAGKGFLTPARVSRALRDADLGLSKFQILNILAEAGSVEGNGIEYEPFIVNVAGPMITRMFENEEEIQFQQTEAWKQVNSAEIAAEQYLGMSRDEFTSIMGSVFQQYDTDKSGYLDLGEFMAAMRDSGIPFTDKQLIMLMAEADQNDDGAIQYAEFADVALQVTGGVAVCDADDLMAVDAVCIQGRAGSEQFVESRTAGKLGLRR</sequence>
<dbReference type="Gene3D" id="1.10.238.10">
    <property type="entry name" value="EF-hand"/>
    <property type="match status" value="2"/>
</dbReference>
<dbReference type="Pfam" id="PF13499">
    <property type="entry name" value="EF-hand_7"/>
    <property type="match status" value="1"/>
</dbReference>
<protein>
    <recommendedName>
        <fullName evidence="3">EF-hand domain-containing protein</fullName>
    </recommendedName>
</protein>
<keyword evidence="2" id="KW-0106">Calcium</keyword>
<gene>
    <name evidence="4" type="ORF">GTHE00462_LOCUS22200</name>
</gene>
<evidence type="ECO:0000256" key="1">
    <source>
        <dbReference type="ARBA" id="ARBA00022737"/>
    </source>
</evidence>
<accession>A0A7S4L1T5</accession>
<dbReference type="InterPro" id="IPR050145">
    <property type="entry name" value="Centrin_CML-like"/>
</dbReference>
<dbReference type="InterPro" id="IPR002048">
    <property type="entry name" value="EF_hand_dom"/>
</dbReference>
<dbReference type="InterPro" id="IPR018247">
    <property type="entry name" value="EF_Hand_1_Ca_BS"/>
</dbReference>
<dbReference type="InterPro" id="IPR011992">
    <property type="entry name" value="EF-hand-dom_pair"/>
</dbReference>
<dbReference type="Pfam" id="PF13202">
    <property type="entry name" value="EF-hand_5"/>
    <property type="match status" value="1"/>
</dbReference>
<organism evidence="4">
    <name type="scientific">Guillardia theta</name>
    <name type="common">Cryptophyte</name>
    <name type="synonym">Cryptomonas phi</name>
    <dbReference type="NCBI Taxonomy" id="55529"/>
    <lineage>
        <taxon>Eukaryota</taxon>
        <taxon>Cryptophyceae</taxon>
        <taxon>Pyrenomonadales</taxon>
        <taxon>Geminigeraceae</taxon>
        <taxon>Guillardia</taxon>
    </lineage>
</organism>
<evidence type="ECO:0000313" key="4">
    <source>
        <dbReference type="EMBL" id="CAE2312460.1"/>
    </source>
</evidence>
<evidence type="ECO:0000256" key="2">
    <source>
        <dbReference type="ARBA" id="ARBA00022837"/>
    </source>
</evidence>
<feature type="domain" description="EF-hand" evidence="3">
    <location>
        <begin position="152"/>
        <end position="187"/>
    </location>
</feature>
<dbReference type="PROSITE" id="PS50222">
    <property type="entry name" value="EF_HAND_2"/>
    <property type="match status" value="3"/>
</dbReference>
<proteinExistence type="predicted"/>
<dbReference type="SUPFAM" id="SSF47473">
    <property type="entry name" value="EF-hand"/>
    <property type="match status" value="1"/>
</dbReference>
<dbReference type="SMART" id="SM00054">
    <property type="entry name" value="EFh"/>
    <property type="match status" value="3"/>
</dbReference>
<feature type="domain" description="EF-hand" evidence="3">
    <location>
        <begin position="188"/>
        <end position="223"/>
    </location>
</feature>